<sequence>MEASIIGKTNVTNIAECISELVSNSLNANATSIAIRIHGKKRNIQVIDNGVGIPKIQLKTIGEYNSENLYRSNIYNICNRRKQTLINIRRLSNAVLIASRYYNSFTTCMKIFKAYQKSKIIKIDRRPSHGTTVCIYGFHELCLSKWNTAFMYHLIGNIAIVNPYTSFSVRDDQEGKVTLAITKPHNPIDIFKLLYSKEVLLDKIWYIKSMEKSEVKFCAFIGQTDVKSVATQYIFLNNKLVHCPLILQMIASIFIDSLKFTGKEQGKRIPKKEEVFILLFVICAGYIFTIENGRKTLIFSNVHDLLQSIRDLLLKICTKDITPLSVKDLGDNSRPTERIKSNETLVNTDLFKLITPISRNSNVMNENTRLTLSEWSNWSYAGSLKQLENNSQKFYKHFDFLPVKLHKLLRGKTKLVKTNILNDCNGSMYSAKLKSGLQIPDVLPHQEIDVRRCKIIQRYREFKLNRKLLKTIKILGQMNNELIVGLASQNNMKILLLMDQHAIHERIRYEELLNKYKTQLKNQLFPVKLKNPIVIKLSADSCNLLLSNQKILKKFGISFSMMNNDTIMIYAVPECLRRNKYYSNELKLKLNTESLLNELLQNFTTYGCYRVDSLPLTIHNAIAMEACHEYFRVYQIWSSTNIKRMQVAFKIIVQNKEPYSMCSRTTIHSAFDGINRLGNTTQKSHPGM</sequence>
<name>A0ABP1NQB1_XYLVO</name>
<dbReference type="Proteomes" id="UP001642520">
    <property type="component" value="Unassembled WGS sequence"/>
</dbReference>
<dbReference type="PANTHER" id="PTHR10073:SF47">
    <property type="entry name" value="DNA MISMATCH REPAIR PROTEIN MLH3"/>
    <property type="match status" value="1"/>
</dbReference>
<dbReference type="Gene3D" id="3.30.1370.100">
    <property type="entry name" value="MutL, C-terminal domain, regulatory subdomain"/>
    <property type="match status" value="1"/>
</dbReference>
<dbReference type="Pfam" id="PF08676">
    <property type="entry name" value="MutL_C"/>
    <property type="match status" value="1"/>
</dbReference>
<evidence type="ECO:0000259" key="2">
    <source>
        <dbReference type="SMART" id="SM00853"/>
    </source>
</evidence>
<feature type="domain" description="MutL C-terminal dimerisation" evidence="2">
    <location>
        <begin position="474"/>
        <end position="637"/>
    </location>
</feature>
<dbReference type="SUPFAM" id="SSF118116">
    <property type="entry name" value="DNA mismatch repair protein MutL"/>
    <property type="match status" value="1"/>
</dbReference>
<gene>
    <name evidence="3" type="ORF">XYLVIOL_LOCUS5880</name>
</gene>
<comment type="caution">
    <text evidence="3">The sequence shown here is derived from an EMBL/GenBank/DDBJ whole genome shotgun (WGS) entry which is preliminary data.</text>
</comment>
<dbReference type="SMART" id="SM00853">
    <property type="entry name" value="MutL_C"/>
    <property type="match status" value="1"/>
</dbReference>
<dbReference type="InterPro" id="IPR038973">
    <property type="entry name" value="MutL/Mlh/Pms-like"/>
</dbReference>
<evidence type="ECO:0000256" key="1">
    <source>
        <dbReference type="ARBA" id="ARBA00006082"/>
    </source>
</evidence>
<dbReference type="Gene3D" id="3.30.565.10">
    <property type="entry name" value="Histidine kinase-like ATPase, C-terminal domain"/>
    <property type="match status" value="1"/>
</dbReference>
<reference evidence="3 4" key="1">
    <citation type="submission" date="2024-08" db="EMBL/GenBank/DDBJ databases">
        <authorList>
            <person name="Will J Nash"/>
            <person name="Angela Man"/>
            <person name="Seanna McTaggart"/>
            <person name="Kendall Baker"/>
            <person name="Tom Barker"/>
            <person name="Leah Catchpole"/>
            <person name="Alex Durrant"/>
            <person name="Karim Gharbi"/>
            <person name="Naomi Irish"/>
            <person name="Gemy Kaithakottil"/>
            <person name="Debby Ku"/>
            <person name="Aaliyah Providence"/>
            <person name="Felix Shaw"/>
            <person name="David Swarbreck"/>
            <person name="Chris Watkins"/>
            <person name="Ann M. McCartney"/>
            <person name="Giulio Formenti"/>
            <person name="Alice Mouton"/>
            <person name="Noel Vella"/>
            <person name="Bjorn M von Reumont"/>
            <person name="Adriana Vella"/>
            <person name="Wilfried Haerty"/>
        </authorList>
    </citation>
    <scope>NUCLEOTIDE SEQUENCE [LARGE SCALE GENOMIC DNA]</scope>
</reference>
<evidence type="ECO:0000313" key="3">
    <source>
        <dbReference type="EMBL" id="CAL7943092.1"/>
    </source>
</evidence>
<dbReference type="InterPro" id="IPR036890">
    <property type="entry name" value="HATPase_C_sf"/>
</dbReference>
<keyword evidence="4" id="KW-1185">Reference proteome</keyword>
<dbReference type="SUPFAM" id="SSF55874">
    <property type="entry name" value="ATPase domain of HSP90 chaperone/DNA topoisomerase II/histidine kinase"/>
    <property type="match status" value="1"/>
</dbReference>
<dbReference type="EMBL" id="CAXAJV020001293">
    <property type="protein sequence ID" value="CAL7943092.1"/>
    <property type="molecule type" value="Genomic_DNA"/>
</dbReference>
<organism evidence="3 4">
    <name type="scientific">Xylocopa violacea</name>
    <name type="common">Violet carpenter bee</name>
    <name type="synonym">Apis violacea</name>
    <dbReference type="NCBI Taxonomy" id="135666"/>
    <lineage>
        <taxon>Eukaryota</taxon>
        <taxon>Metazoa</taxon>
        <taxon>Ecdysozoa</taxon>
        <taxon>Arthropoda</taxon>
        <taxon>Hexapoda</taxon>
        <taxon>Insecta</taxon>
        <taxon>Pterygota</taxon>
        <taxon>Neoptera</taxon>
        <taxon>Endopterygota</taxon>
        <taxon>Hymenoptera</taxon>
        <taxon>Apocrita</taxon>
        <taxon>Aculeata</taxon>
        <taxon>Apoidea</taxon>
        <taxon>Anthophila</taxon>
        <taxon>Apidae</taxon>
        <taxon>Xylocopa</taxon>
        <taxon>Xylocopa</taxon>
    </lineage>
</organism>
<evidence type="ECO:0000313" key="4">
    <source>
        <dbReference type="Proteomes" id="UP001642520"/>
    </source>
</evidence>
<comment type="similarity">
    <text evidence="1">Belongs to the DNA mismatch repair MutL/HexB family.</text>
</comment>
<accession>A0ABP1NQB1</accession>
<dbReference type="InterPro" id="IPR037198">
    <property type="entry name" value="MutL_C_sf"/>
</dbReference>
<proteinExistence type="inferred from homology"/>
<dbReference type="Pfam" id="PF13589">
    <property type="entry name" value="HATPase_c_3"/>
    <property type="match status" value="1"/>
</dbReference>
<dbReference type="InterPro" id="IPR014790">
    <property type="entry name" value="MutL_C"/>
</dbReference>
<dbReference type="PANTHER" id="PTHR10073">
    <property type="entry name" value="DNA MISMATCH REPAIR PROTEIN MLH, PMS, MUTL"/>
    <property type="match status" value="1"/>
</dbReference>
<dbReference type="InterPro" id="IPR042121">
    <property type="entry name" value="MutL_C_regsub"/>
</dbReference>
<protein>
    <recommendedName>
        <fullName evidence="2">MutL C-terminal dimerisation domain-containing protein</fullName>
    </recommendedName>
</protein>